<dbReference type="InterPro" id="IPR010982">
    <property type="entry name" value="Lambda_DNA-bd_dom_sf"/>
</dbReference>
<sequence length="256" mass="28196">MAVGKQIRELRIAKGWTQAELAERCGLSERTIQRLEKDGSSPSLFTLKKVQEVLGEDFSSKLTESQSNIFQHFKRKFMNLITTHFPALILGSVALVLSLWGWSSLSPQDSLLEDVPVSIATVNCGTASECDIQVTLKSDTGEILWQKIFGGSSYDKAVAVLPVSDGGFLVLGSTSSFGQGNYDILLIKVDENGEFLWQKTYGEFFNDYAKDIVPLESGEGVKISGTQQTCTTPNVSDNCQTKDWEFSLSWSGKELV</sequence>
<evidence type="ECO:0000313" key="4">
    <source>
        <dbReference type="Proteomes" id="UP001307705"/>
    </source>
</evidence>
<dbReference type="Proteomes" id="UP001307705">
    <property type="component" value="Unassembled WGS sequence"/>
</dbReference>
<dbReference type="EMBL" id="BTPE01000009">
    <property type="protein sequence ID" value="GMQ34458.1"/>
    <property type="molecule type" value="Genomic_DNA"/>
</dbReference>
<accession>A0ABQ6Q317</accession>
<proteinExistence type="predicted"/>
<dbReference type="SMART" id="SM00530">
    <property type="entry name" value="HTH_XRE"/>
    <property type="match status" value="1"/>
</dbReference>
<dbReference type="PANTHER" id="PTHR42754:SF1">
    <property type="entry name" value="LIPOPROTEIN"/>
    <property type="match status" value="1"/>
</dbReference>
<keyword evidence="1" id="KW-0472">Membrane</keyword>
<dbReference type="Pfam" id="PF01381">
    <property type="entry name" value="HTH_3"/>
    <property type="match status" value="1"/>
</dbReference>
<evidence type="ECO:0000259" key="2">
    <source>
        <dbReference type="PROSITE" id="PS50943"/>
    </source>
</evidence>
<feature type="transmembrane region" description="Helical" evidence="1">
    <location>
        <begin position="77"/>
        <end position="102"/>
    </location>
</feature>
<dbReference type="SUPFAM" id="SSF47413">
    <property type="entry name" value="lambda repressor-like DNA-binding domains"/>
    <property type="match status" value="1"/>
</dbReference>
<reference evidence="3 4" key="1">
    <citation type="submission" date="2023-08" db="EMBL/GenBank/DDBJ databases">
        <title>Draft genome sequence of Algoriphagus taiwanensis.</title>
        <authorList>
            <person name="Takatani N."/>
            <person name="Hosokawa M."/>
            <person name="Sawabe T."/>
        </authorList>
    </citation>
    <scope>NUCLEOTIDE SEQUENCE [LARGE SCALE GENOMIC DNA]</scope>
    <source>
        <strain evidence="3 4">JCM 19755</strain>
    </source>
</reference>
<dbReference type="InterPro" id="IPR001387">
    <property type="entry name" value="Cro/C1-type_HTH"/>
</dbReference>
<name>A0ABQ6Q317_9BACT</name>
<dbReference type="CDD" id="cd00093">
    <property type="entry name" value="HTH_XRE"/>
    <property type="match status" value="1"/>
</dbReference>
<dbReference type="PROSITE" id="PS50943">
    <property type="entry name" value="HTH_CROC1"/>
    <property type="match status" value="1"/>
</dbReference>
<keyword evidence="1" id="KW-0812">Transmembrane</keyword>
<feature type="domain" description="HTH cro/C1-type" evidence="2">
    <location>
        <begin position="7"/>
        <end position="61"/>
    </location>
</feature>
<keyword evidence="1" id="KW-1133">Transmembrane helix</keyword>
<evidence type="ECO:0000256" key="1">
    <source>
        <dbReference type="SAM" id="Phobius"/>
    </source>
</evidence>
<protein>
    <recommendedName>
        <fullName evidence="2">HTH cro/C1-type domain-containing protein</fullName>
    </recommendedName>
</protein>
<dbReference type="RefSeq" id="WP_338229283.1">
    <property type="nucleotide sequence ID" value="NZ_BTPE01000009.1"/>
</dbReference>
<dbReference type="PANTHER" id="PTHR42754">
    <property type="entry name" value="ENDOGLUCANASE"/>
    <property type="match status" value="1"/>
</dbReference>
<keyword evidence="4" id="KW-1185">Reference proteome</keyword>
<comment type="caution">
    <text evidence="3">The sequence shown here is derived from an EMBL/GenBank/DDBJ whole genome shotgun (WGS) entry which is preliminary data.</text>
</comment>
<organism evidence="3 4">
    <name type="scientific">Algoriphagus taiwanensis</name>
    <dbReference type="NCBI Taxonomy" id="1445656"/>
    <lineage>
        <taxon>Bacteria</taxon>
        <taxon>Pseudomonadati</taxon>
        <taxon>Bacteroidota</taxon>
        <taxon>Cytophagia</taxon>
        <taxon>Cytophagales</taxon>
        <taxon>Cyclobacteriaceae</taxon>
        <taxon>Algoriphagus</taxon>
    </lineage>
</organism>
<evidence type="ECO:0000313" key="3">
    <source>
        <dbReference type="EMBL" id="GMQ34458.1"/>
    </source>
</evidence>
<gene>
    <name evidence="3" type="ORF">Ataiwa_27300</name>
</gene>
<dbReference type="Gene3D" id="1.10.260.40">
    <property type="entry name" value="lambda repressor-like DNA-binding domains"/>
    <property type="match status" value="1"/>
</dbReference>